<evidence type="ECO:0000313" key="3">
    <source>
        <dbReference type="Proteomes" id="UP001292094"/>
    </source>
</evidence>
<feature type="compositionally biased region" description="Basic and acidic residues" evidence="1">
    <location>
        <begin position="1606"/>
        <end position="1616"/>
    </location>
</feature>
<accession>A0AAE1U9D1</accession>
<feature type="compositionally biased region" description="Low complexity" evidence="1">
    <location>
        <begin position="1263"/>
        <end position="1293"/>
    </location>
</feature>
<protein>
    <submittedName>
        <fullName evidence="2">Uncharacterized protein</fullName>
    </submittedName>
</protein>
<feature type="region of interest" description="Disordered" evidence="1">
    <location>
        <begin position="105"/>
        <end position="283"/>
    </location>
</feature>
<feature type="compositionally biased region" description="Gly residues" evidence="1">
    <location>
        <begin position="105"/>
        <end position="117"/>
    </location>
</feature>
<feature type="compositionally biased region" description="Low complexity" evidence="1">
    <location>
        <begin position="1819"/>
        <end position="1846"/>
    </location>
</feature>
<name>A0AAE1U9D1_9EUCA</name>
<feature type="region of interest" description="Disordered" evidence="1">
    <location>
        <begin position="338"/>
        <end position="360"/>
    </location>
</feature>
<feature type="region of interest" description="Disordered" evidence="1">
    <location>
        <begin position="1395"/>
        <end position="1416"/>
    </location>
</feature>
<evidence type="ECO:0000313" key="2">
    <source>
        <dbReference type="EMBL" id="KAK4315047.1"/>
    </source>
</evidence>
<feature type="compositionally biased region" description="Basic and acidic residues" evidence="1">
    <location>
        <begin position="226"/>
        <end position="243"/>
    </location>
</feature>
<feature type="compositionally biased region" description="Basic residues" evidence="1">
    <location>
        <begin position="1785"/>
        <end position="1806"/>
    </location>
</feature>
<feature type="region of interest" description="Disordered" evidence="1">
    <location>
        <begin position="47"/>
        <end position="81"/>
    </location>
</feature>
<proteinExistence type="predicted"/>
<feature type="region of interest" description="Disordered" evidence="1">
    <location>
        <begin position="1016"/>
        <end position="1085"/>
    </location>
</feature>
<dbReference type="EMBL" id="JAWZYT010001154">
    <property type="protein sequence ID" value="KAK4315047.1"/>
    <property type="molecule type" value="Genomic_DNA"/>
</dbReference>
<organism evidence="2 3">
    <name type="scientific">Petrolisthes manimaculis</name>
    <dbReference type="NCBI Taxonomy" id="1843537"/>
    <lineage>
        <taxon>Eukaryota</taxon>
        <taxon>Metazoa</taxon>
        <taxon>Ecdysozoa</taxon>
        <taxon>Arthropoda</taxon>
        <taxon>Crustacea</taxon>
        <taxon>Multicrustacea</taxon>
        <taxon>Malacostraca</taxon>
        <taxon>Eumalacostraca</taxon>
        <taxon>Eucarida</taxon>
        <taxon>Decapoda</taxon>
        <taxon>Pleocyemata</taxon>
        <taxon>Anomura</taxon>
        <taxon>Galatheoidea</taxon>
        <taxon>Porcellanidae</taxon>
        <taxon>Petrolisthes</taxon>
    </lineage>
</organism>
<feature type="region of interest" description="Disordered" evidence="1">
    <location>
        <begin position="1454"/>
        <end position="1475"/>
    </location>
</feature>
<feature type="compositionally biased region" description="Low complexity" evidence="1">
    <location>
        <begin position="412"/>
        <end position="435"/>
    </location>
</feature>
<feature type="compositionally biased region" description="Polar residues" evidence="1">
    <location>
        <begin position="624"/>
        <end position="633"/>
    </location>
</feature>
<feature type="region of interest" description="Disordered" evidence="1">
    <location>
        <begin position="1781"/>
        <end position="1856"/>
    </location>
</feature>
<feature type="region of interest" description="Disordered" evidence="1">
    <location>
        <begin position="1115"/>
        <end position="1149"/>
    </location>
</feature>
<feature type="region of interest" description="Disordered" evidence="1">
    <location>
        <begin position="1250"/>
        <end position="1293"/>
    </location>
</feature>
<feature type="compositionally biased region" description="Low complexity" evidence="1">
    <location>
        <begin position="533"/>
        <end position="546"/>
    </location>
</feature>
<evidence type="ECO:0000256" key="1">
    <source>
        <dbReference type="SAM" id="MobiDB-lite"/>
    </source>
</evidence>
<feature type="compositionally biased region" description="Pro residues" evidence="1">
    <location>
        <begin position="514"/>
        <end position="532"/>
    </location>
</feature>
<feature type="compositionally biased region" description="Polar residues" evidence="1">
    <location>
        <begin position="1031"/>
        <end position="1045"/>
    </location>
</feature>
<feature type="compositionally biased region" description="Basic and acidic residues" evidence="1">
    <location>
        <begin position="1046"/>
        <end position="1061"/>
    </location>
</feature>
<keyword evidence="3" id="KW-1185">Reference proteome</keyword>
<feature type="compositionally biased region" description="Acidic residues" evidence="1">
    <location>
        <begin position="1062"/>
        <end position="1073"/>
    </location>
</feature>
<feature type="compositionally biased region" description="Basic and acidic residues" evidence="1">
    <location>
        <begin position="581"/>
        <end position="601"/>
    </location>
</feature>
<dbReference type="CDD" id="cd06503">
    <property type="entry name" value="ATP-synt_Fo_b"/>
    <property type="match status" value="1"/>
</dbReference>
<feature type="compositionally biased region" description="Basic and acidic residues" evidence="1">
    <location>
        <begin position="1558"/>
        <end position="1574"/>
    </location>
</feature>
<feature type="compositionally biased region" description="Basic and acidic residues" evidence="1">
    <location>
        <begin position="1657"/>
        <end position="1666"/>
    </location>
</feature>
<feature type="region of interest" description="Disordered" evidence="1">
    <location>
        <begin position="1498"/>
        <end position="1690"/>
    </location>
</feature>
<feature type="compositionally biased region" description="Basic and acidic residues" evidence="1">
    <location>
        <begin position="1498"/>
        <end position="1537"/>
    </location>
</feature>
<feature type="compositionally biased region" description="Gly residues" evidence="1">
    <location>
        <begin position="613"/>
        <end position="623"/>
    </location>
</feature>
<comment type="caution">
    <text evidence="2">The sequence shown here is derived from an EMBL/GenBank/DDBJ whole genome shotgun (WGS) entry which is preliminary data.</text>
</comment>
<feature type="compositionally biased region" description="Basic and acidic residues" evidence="1">
    <location>
        <begin position="676"/>
        <end position="686"/>
    </location>
</feature>
<feature type="compositionally biased region" description="Low complexity" evidence="1">
    <location>
        <begin position="138"/>
        <end position="150"/>
    </location>
</feature>
<feature type="compositionally biased region" description="Gly residues" evidence="1">
    <location>
        <begin position="216"/>
        <end position="225"/>
    </location>
</feature>
<feature type="region of interest" description="Disordered" evidence="1">
    <location>
        <begin position="400"/>
        <end position="686"/>
    </location>
</feature>
<sequence>MRTVARYSGRWSSRLTGLLHALHAPVPAPAPSPPPVTYTCGQGSPPITAHHAHTHATHVCTHAPRPHGPLAPHSPSVTPPPPVCEHAHAHATTDACGWCGNSSGGGGGGECEAGGGEVSTSEDSKQQQQHTQSTNDDQGTQGSSQQQQQQEGEEGERGGGEGRGQGGLGRKLRRLLQKWSEGGQQQDTKGQDQDTVNQTQEPRPAPPLCSEPQTEGGAGVEAGRGGVEEGKSEGDRQVGEQIRELSCSSEHPGGDPGGGGHSSTQQHDTKPQRAPLTPPPLSWGVREVVRRARRDSGGSVVSEGGARGVRSVVNSTWSRWRRLQGSVGSLTANIRHRYHQHKHTRHDTKSEDPNWQGEPSVTTTPIPIPIFTPKQPQVVVVEAEPQPVLPPVPIVTGVAVGEGGRASPGSWSPVGEASPPSSSSDETGDSSTGTVIFRPRPVMVTPSSDDALRQHHHKQQQQTPVSEMDPSKASAGGGGEEGRRGSRRILRRTSDGPVWDGEPQAKRPSLASPPSSPPTSPIPPLPSRPPPTTTSYSSPNSPMSLTRKLFCETMMGEDADDTIFQPSSPSFYDPFTPTPSHKQDREAQEKGGGDNKKRGNEAEGWCEPDLGGVIRGGGGGGGDSSSLPSTTTCEDSHAPAAIPVGSESFGAPQALQDTSWSDEEAVSGSEGSYEGGVRRDSAQERRISDTTQVAALDTVSDVTSLISDTGADITPGGAYDYLPSTTFFVSEGEEEEEEESVSGVRLGVTETQTGMSDRTVDQIPIVSIIITDEADVSRDINELEEEMRLRETATDLVEEVCQEASEIVAEVRAEAHEIVDGVCTEASEIVAEVRAEASEIVAGVCLEATQQVAEVRAEASEIVAGVCVEASQKLTGACVPSVVVSTDEEEGTVVDVITIEQQTVLDITVEVETDESEDACKDEGEGSVHVNSACKQLSGGDKSACKQEKTDASACEQINVNVCLQEEAAVSVKTTELKQEPYVFKETDVGRTSEELSEPLVRTSTGESGVIDTELDTTTKTNEQDLHISKKTSTQESYESSVTKSNGERETLHYIDTKRSAEEEDIDEDEEDLITPTNKEWPGAGESEVAAATTTTMPPGSYATQREPLVAVVRQREGERVRETTTPSTVIGIGDGHLAGSPNISPESDDMTPVVNDVNFSLTYIAAAVESEESHAPYTEATSGMALADTTTTTTTTSHHHATPATAPVHDADFEEISCGGGVGGGGEEKELMTVGESVVNVGETSVGVSQGREAVEAMTTEQQQFTLQDSQPQQQTTTITSSHTPQQQQQQTTTTFSCQQQQQQSTSTVSSSQSQQQQQQQQQYDDIESWSWQLSRGVEEVGGVTSVAGEYDEGELVVAEGVDTPAVSQWEDGGKESVLRSDHVVPAGVSVCVEDEEESTDDVTRNVPHDDDDDVTTNVAHDVKSGSGEVLPRTVDDLGSTAVHSQTRLMQEIDDHLPPVTSQTGSEKQESNIKDQELSAATIIDHEAKIIELSVVKEEEGNGDLTYDKEELKGRLKTIDGDNELDKSLKIDDSKQSHVTSGYVDDKQETSTTSRTVPRERSASDGGSKESTESGRAVCGDGEGDQADIESDRALVLDDDDDEMKDVSGGERDGLAEGDDVEMMMEDHGARRKASYEQVDVGDDGAVGGVDSSLVPDKHESKYDDGVDEDYEDNSSSRRSRRRASSLKHVVESHPDVEEMFVDDDQLEYEEEIMEIEKTKTGPRILITIAGTEGSSSVGGVATSSVAGMGTGTTPTIMFDSASPTTSDMGGTGSLEGACFSSHQHQHHPHHHHHHQQPHHHHHHHQDVDGDEPCTHATSNNVFTTGTTTTTTSSSSLSSHLVTSHPRAPTPKSPITVDEWVAALPPNPTR</sequence>
<reference evidence="2" key="1">
    <citation type="submission" date="2023-11" db="EMBL/GenBank/DDBJ databases">
        <title>Genome assemblies of two species of porcelain crab, Petrolisthes cinctipes and Petrolisthes manimaculis (Anomura: Porcellanidae).</title>
        <authorList>
            <person name="Angst P."/>
        </authorList>
    </citation>
    <scope>NUCLEOTIDE SEQUENCE</scope>
    <source>
        <strain evidence="2">PB745_02</strain>
        <tissue evidence="2">Gill</tissue>
    </source>
</reference>
<feature type="compositionally biased region" description="Polar residues" evidence="1">
    <location>
        <begin position="126"/>
        <end position="137"/>
    </location>
</feature>
<gene>
    <name evidence="2" type="ORF">Pmani_013699</name>
</gene>
<dbReference type="Proteomes" id="UP001292094">
    <property type="component" value="Unassembled WGS sequence"/>
</dbReference>